<dbReference type="SUPFAM" id="SSF48452">
    <property type="entry name" value="TPR-like"/>
    <property type="match status" value="1"/>
</dbReference>
<name>A0A1W1UXV3_9PAST</name>
<dbReference type="SMART" id="SM00028">
    <property type="entry name" value="TPR"/>
    <property type="match status" value="1"/>
</dbReference>
<organism evidence="2 3">
    <name type="scientific">Pasteurella testudinis DSM 23072</name>
    <dbReference type="NCBI Taxonomy" id="1122938"/>
    <lineage>
        <taxon>Bacteria</taxon>
        <taxon>Pseudomonadati</taxon>
        <taxon>Pseudomonadota</taxon>
        <taxon>Gammaproteobacteria</taxon>
        <taxon>Pasteurellales</taxon>
        <taxon>Pasteurellaceae</taxon>
        <taxon>Pasteurella</taxon>
    </lineage>
</organism>
<gene>
    <name evidence="2" type="ORF">SAMN05660772_02575</name>
</gene>
<reference evidence="3" key="1">
    <citation type="submission" date="2017-04" db="EMBL/GenBank/DDBJ databases">
        <authorList>
            <person name="Varghese N."/>
            <person name="Submissions S."/>
        </authorList>
    </citation>
    <scope>NUCLEOTIDE SEQUENCE [LARGE SCALE GENOMIC DNA]</scope>
    <source>
        <strain evidence="3">DSM 23072</strain>
    </source>
</reference>
<dbReference type="RefSeq" id="WP_084257239.1">
    <property type="nucleotide sequence ID" value="NZ_FWWV01000023.1"/>
</dbReference>
<sequence>MKKTARFQAVKQKKKQHIVRDLQQKFVTAYAKADFPLAITQLRQLLTIAPSAAKWSNLATCYIKLADWQQAMEAAAQALKLDNQNLNAYDVLSHACGESGKFDLVRIYGKAALNIRDSLFREKKFELNPFPFNPLPSGQKCGRKKIIAFSLYGASSVYCEPAVMNCELQSRIYPDWICRFYLDDSVPESVVQRLQANGAEIVYVTAEQKKIPATMWRFLALDDESVARVIFRDADSVISQREAEAVAQWCESDLPFHMIRDCGSHTELILAGLWGAISGVLPPMSGLIRQYVASQKLDPRFADQYFLRQYLWPVVREHILQHDSQFGFMNAPDLPSPNPNGHNKLTIGYNEGCPHFSAPVNFADNTPVIWTLESEIDPLINKDGSFNYRPMTTICAYRTLVKNGKIEGNLPWRYLQGLADKKTLIRVRKAE</sequence>
<keyword evidence="1" id="KW-0802">TPR repeat</keyword>
<evidence type="ECO:0000313" key="3">
    <source>
        <dbReference type="Proteomes" id="UP000192408"/>
    </source>
</evidence>
<dbReference type="InterPro" id="IPR019734">
    <property type="entry name" value="TPR_rpt"/>
</dbReference>
<evidence type="ECO:0000313" key="2">
    <source>
        <dbReference type="EMBL" id="SMB85948.1"/>
    </source>
</evidence>
<dbReference type="STRING" id="1122938.SAMN05660772_02575"/>
<evidence type="ECO:0000256" key="1">
    <source>
        <dbReference type="PROSITE-ProRule" id="PRU00339"/>
    </source>
</evidence>
<accession>A0A1W1UXV3</accession>
<dbReference type="PROSITE" id="PS50005">
    <property type="entry name" value="TPR"/>
    <property type="match status" value="1"/>
</dbReference>
<feature type="repeat" description="TPR" evidence="1">
    <location>
        <begin position="52"/>
        <end position="85"/>
    </location>
</feature>
<dbReference type="EMBL" id="FWWV01000023">
    <property type="protein sequence ID" value="SMB85948.1"/>
    <property type="molecule type" value="Genomic_DNA"/>
</dbReference>
<proteinExistence type="predicted"/>
<keyword evidence="3" id="KW-1185">Reference proteome</keyword>
<dbReference type="Gene3D" id="1.25.40.10">
    <property type="entry name" value="Tetratricopeptide repeat domain"/>
    <property type="match status" value="1"/>
</dbReference>
<dbReference type="Proteomes" id="UP000192408">
    <property type="component" value="Unassembled WGS sequence"/>
</dbReference>
<dbReference type="AlphaFoldDB" id="A0A1W1UXV3"/>
<protein>
    <submittedName>
        <fullName evidence="2">Uncharacterized protein</fullName>
    </submittedName>
</protein>
<dbReference type="InterPro" id="IPR011990">
    <property type="entry name" value="TPR-like_helical_dom_sf"/>
</dbReference>